<dbReference type="eggNOG" id="ENOG5032RKH">
    <property type="taxonomic scope" value="Bacteria"/>
</dbReference>
<dbReference type="Proteomes" id="UP000010523">
    <property type="component" value="Unassembled WGS sequence"/>
</dbReference>
<gene>
    <name evidence="2" type="ORF">PB1_07682</name>
</gene>
<reference evidence="2 3" key="1">
    <citation type="journal article" date="2012" name="Appl. Environ. Microbiol.">
        <title>Genome Sequence of Thermotolerant Bacillus methanolicus: Features and Regulation Related to Methylotrophy and Production of L-Lysine and L-Glutamate from Methanol.</title>
        <authorList>
            <person name="Heggeset T.M."/>
            <person name="Krog A."/>
            <person name="Balzer S."/>
            <person name="Wentzel A."/>
            <person name="Ellingsen T.E."/>
            <person name="Brautaset T."/>
        </authorList>
    </citation>
    <scope>NUCLEOTIDE SEQUENCE [LARGE SCALE GENOMIC DNA]</scope>
    <source>
        <strain evidence="2 3">PB1</strain>
    </source>
</reference>
<feature type="compositionally biased region" description="Low complexity" evidence="1">
    <location>
        <begin position="82"/>
        <end position="92"/>
    </location>
</feature>
<proteinExistence type="predicted"/>
<dbReference type="PATRIC" id="fig|997296.3.peg.1632"/>
<comment type="caution">
    <text evidence="2">The sequence shown here is derived from an EMBL/GenBank/DDBJ whole genome shotgun (WGS) entry which is preliminary data.</text>
</comment>
<evidence type="ECO:0000313" key="2">
    <source>
        <dbReference type="EMBL" id="EIJ80224.1"/>
    </source>
</evidence>
<name>I3E153_BACMT</name>
<evidence type="ECO:0000256" key="1">
    <source>
        <dbReference type="SAM" id="MobiDB-lite"/>
    </source>
</evidence>
<accession>I3E153</accession>
<organism evidence="2 3">
    <name type="scientific">Bacillus methanolicus PB1</name>
    <dbReference type="NCBI Taxonomy" id="997296"/>
    <lineage>
        <taxon>Bacteria</taxon>
        <taxon>Bacillati</taxon>
        <taxon>Bacillota</taxon>
        <taxon>Bacilli</taxon>
        <taxon>Bacillales</taxon>
        <taxon>Bacillaceae</taxon>
        <taxon>Bacillus</taxon>
    </lineage>
</organism>
<dbReference type="RefSeq" id="WP_003351655.1">
    <property type="nucleotide sequence ID" value="NZ_AFEU01000002.1"/>
</dbReference>
<feature type="region of interest" description="Disordered" evidence="1">
    <location>
        <begin position="59"/>
        <end position="174"/>
    </location>
</feature>
<dbReference type="EMBL" id="AFEU01000002">
    <property type="protein sequence ID" value="EIJ80224.1"/>
    <property type="molecule type" value="Genomic_DNA"/>
</dbReference>
<evidence type="ECO:0008006" key="4">
    <source>
        <dbReference type="Google" id="ProtNLM"/>
    </source>
</evidence>
<evidence type="ECO:0000313" key="3">
    <source>
        <dbReference type="Proteomes" id="UP000010523"/>
    </source>
</evidence>
<dbReference type="AlphaFoldDB" id="I3E153"/>
<keyword evidence="3" id="KW-1185">Reference proteome</keyword>
<feature type="compositionally biased region" description="Low complexity" evidence="1">
    <location>
        <begin position="110"/>
        <end position="120"/>
    </location>
</feature>
<dbReference type="STRING" id="997296.PB1_07682"/>
<sequence length="240" mass="25988">MNFYPYFPTVFPNFSVQDGFRQFNILPVPGSHQGYSPVPAYGSDGSPSDDFRSYPYPGGQQGYPTAPQFGTPGFPSGNFGSYPYPGGQQGYPTAPQFGTPGFPSGNFGSYPYPGGQQGYPTAPPFGTPGSPSDDFGGSPFPGGQQTGGSPFPGSQQTGGAPTSPPPSFTPQQSVSLQAVDPGAIRGCLYRYTYIWLDNGRSFWFYPTYVGRTSVSGFRWRGNRWVYYGTDLQRIRSFQCF</sequence>
<protein>
    <recommendedName>
        <fullName evidence="4">Transporter</fullName>
    </recommendedName>
</protein>